<gene>
    <name evidence="8" type="primary">mreC</name>
    <name evidence="8" type="ORF">TZ94_00174</name>
</gene>
<dbReference type="PATRIC" id="fig|28037.216.peg.160"/>
<evidence type="ECO:0000313" key="9">
    <source>
        <dbReference type="Proteomes" id="UP000033489"/>
    </source>
</evidence>
<evidence type="ECO:0000256" key="1">
    <source>
        <dbReference type="ARBA" id="ARBA00009369"/>
    </source>
</evidence>
<dbReference type="GO" id="GO:0005886">
    <property type="term" value="C:plasma membrane"/>
    <property type="evidence" value="ECO:0007669"/>
    <property type="project" value="TreeGrafter"/>
</dbReference>
<evidence type="ECO:0000259" key="7">
    <source>
        <dbReference type="Pfam" id="PF04085"/>
    </source>
</evidence>
<sequence>MNRFKKSKYIIVLFVVVLIVSVFLVMTKSSAVVTKVGDGISLIDRIVQKPFQWLESTKSDLGNLTRAYNENETLKKELYQMEKETNEANSLKEENEQLRQLLDMKSKLNVTKLIAADVIMRTPSTWKQELTVNVGSQQGATTNMLVVAGGGLVGSVEKVEDNSTVVNLLTNAENTEKISVKIQHGSSSIYGIIIGYDKEKELLKISQLNSNGDISQGDKVVTGGLGNFNATDIPVGEVVSVTHSTDYLTREVMVKLHADPMNLKVVELVGNAS</sequence>
<evidence type="ECO:0000256" key="2">
    <source>
        <dbReference type="ARBA" id="ARBA00013855"/>
    </source>
</evidence>
<comment type="function">
    <text evidence="5">Involved in formation and maintenance of cell shape.</text>
</comment>
<evidence type="ECO:0000256" key="6">
    <source>
        <dbReference type="SAM" id="Coils"/>
    </source>
</evidence>
<dbReference type="Proteomes" id="UP000033489">
    <property type="component" value="Unassembled WGS sequence"/>
</dbReference>
<dbReference type="RefSeq" id="WP_045613289.1">
    <property type="nucleotide sequence ID" value="NZ_JASHGR010000006.1"/>
</dbReference>
<evidence type="ECO:0000256" key="5">
    <source>
        <dbReference type="PIRNR" id="PIRNR038471"/>
    </source>
</evidence>
<dbReference type="PIRSF" id="PIRSF038471">
    <property type="entry name" value="MreC"/>
    <property type="match status" value="1"/>
</dbReference>
<evidence type="ECO:0000256" key="3">
    <source>
        <dbReference type="ARBA" id="ARBA00022960"/>
    </source>
</evidence>
<dbReference type="PANTHER" id="PTHR34138:SF1">
    <property type="entry name" value="CELL SHAPE-DETERMINING PROTEIN MREC"/>
    <property type="match status" value="1"/>
</dbReference>
<proteinExistence type="inferred from homology"/>
<dbReference type="InterPro" id="IPR055342">
    <property type="entry name" value="MreC_beta-barrel_core"/>
</dbReference>
<dbReference type="InterPro" id="IPR042175">
    <property type="entry name" value="Cell/Rod_MreC_2"/>
</dbReference>
<dbReference type="Gene3D" id="2.40.10.350">
    <property type="entry name" value="Rod shape-determining protein MreC, domain 2"/>
    <property type="match status" value="1"/>
</dbReference>
<comment type="caution">
    <text evidence="8">The sequence shown here is derived from an EMBL/GenBank/DDBJ whole genome shotgun (WGS) entry which is preliminary data.</text>
</comment>
<reference evidence="8 9" key="1">
    <citation type="submission" date="2015-02" db="EMBL/GenBank/DDBJ databases">
        <title>Evolution of amylase-binding proteins of oral streptococcal species.</title>
        <authorList>
            <person name="Haase E.M."/>
        </authorList>
    </citation>
    <scope>NUCLEOTIDE SEQUENCE [LARGE SCALE GENOMIC DNA]</scope>
    <source>
        <strain evidence="8 9">UC921A</strain>
    </source>
</reference>
<dbReference type="Gene3D" id="2.40.10.340">
    <property type="entry name" value="Rod shape-determining protein MreC, domain 1"/>
    <property type="match status" value="1"/>
</dbReference>
<feature type="domain" description="Rod shape-determining protein MreC beta-barrel core" evidence="7">
    <location>
        <begin position="118"/>
        <end position="268"/>
    </location>
</feature>
<feature type="coiled-coil region" evidence="6">
    <location>
        <begin position="64"/>
        <end position="111"/>
    </location>
</feature>
<dbReference type="GO" id="GO:0008360">
    <property type="term" value="P:regulation of cell shape"/>
    <property type="evidence" value="ECO:0007669"/>
    <property type="project" value="UniProtKB-KW"/>
</dbReference>
<protein>
    <recommendedName>
        <fullName evidence="2 5">Cell shape-determining protein MreC</fullName>
    </recommendedName>
    <alternativeName>
        <fullName evidence="4 5">Cell shape protein MreC</fullName>
    </alternativeName>
</protein>
<name>A0A0F2E7U3_9STRE</name>
<dbReference type="NCBIfam" id="TIGR00219">
    <property type="entry name" value="mreC"/>
    <property type="match status" value="1"/>
</dbReference>
<comment type="similarity">
    <text evidence="1 5">Belongs to the MreC family.</text>
</comment>
<dbReference type="PANTHER" id="PTHR34138">
    <property type="entry name" value="CELL SHAPE-DETERMINING PROTEIN MREC"/>
    <property type="match status" value="1"/>
</dbReference>
<dbReference type="InterPro" id="IPR042177">
    <property type="entry name" value="Cell/Rod_1"/>
</dbReference>
<dbReference type="OrthoDB" id="9792313at2"/>
<organism evidence="8 9">
    <name type="scientific">Streptococcus infantis</name>
    <dbReference type="NCBI Taxonomy" id="68892"/>
    <lineage>
        <taxon>Bacteria</taxon>
        <taxon>Bacillati</taxon>
        <taxon>Bacillota</taxon>
        <taxon>Bacilli</taxon>
        <taxon>Lactobacillales</taxon>
        <taxon>Streptococcaceae</taxon>
        <taxon>Streptococcus</taxon>
    </lineage>
</organism>
<evidence type="ECO:0000256" key="4">
    <source>
        <dbReference type="ARBA" id="ARBA00032089"/>
    </source>
</evidence>
<keyword evidence="3 5" id="KW-0133">Cell shape</keyword>
<keyword evidence="6" id="KW-0175">Coiled coil</keyword>
<evidence type="ECO:0000313" key="8">
    <source>
        <dbReference type="EMBL" id="KJQ78330.1"/>
    </source>
</evidence>
<accession>A0A0F2E7U3</accession>
<dbReference type="EMBL" id="JYGT01000003">
    <property type="protein sequence ID" value="KJQ78330.1"/>
    <property type="molecule type" value="Genomic_DNA"/>
</dbReference>
<dbReference type="Pfam" id="PF04085">
    <property type="entry name" value="MreC"/>
    <property type="match status" value="1"/>
</dbReference>
<dbReference type="AlphaFoldDB" id="A0A0F2E7U3"/>
<dbReference type="InterPro" id="IPR007221">
    <property type="entry name" value="MreC"/>
</dbReference>